<gene>
    <name evidence="2" type="primary">ORF26336</name>
</gene>
<proteinExistence type="predicted"/>
<reference evidence="2" key="1">
    <citation type="submission" date="2014-12" db="EMBL/GenBank/DDBJ databases">
        <title>Insight into the proteome of Arion vulgaris.</title>
        <authorList>
            <person name="Aradska J."/>
            <person name="Bulat T."/>
            <person name="Smidak R."/>
            <person name="Sarate P."/>
            <person name="Gangsoo J."/>
            <person name="Sialana F."/>
            <person name="Bilban M."/>
            <person name="Lubec G."/>
        </authorList>
    </citation>
    <scope>NUCLEOTIDE SEQUENCE</scope>
    <source>
        <tissue evidence="2">Skin</tissue>
    </source>
</reference>
<dbReference type="EMBL" id="HACG01009042">
    <property type="protein sequence ID" value="CEK55907.1"/>
    <property type="molecule type" value="Transcribed_RNA"/>
</dbReference>
<organism evidence="2">
    <name type="scientific">Arion vulgaris</name>
    <dbReference type="NCBI Taxonomy" id="1028688"/>
    <lineage>
        <taxon>Eukaryota</taxon>
        <taxon>Metazoa</taxon>
        <taxon>Spiralia</taxon>
        <taxon>Lophotrochozoa</taxon>
        <taxon>Mollusca</taxon>
        <taxon>Gastropoda</taxon>
        <taxon>Heterobranchia</taxon>
        <taxon>Euthyneura</taxon>
        <taxon>Panpulmonata</taxon>
        <taxon>Eupulmonata</taxon>
        <taxon>Stylommatophora</taxon>
        <taxon>Helicina</taxon>
        <taxon>Arionoidea</taxon>
        <taxon>Arionidae</taxon>
        <taxon>Arion</taxon>
    </lineage>
</organism>
<accession>A0A0B6YI84</accession>
<feature type="non-terminal residue" evidence="2">
    <location>
        <position position="1"/>
    </location>
</feature>
<feature type="region of interest" description="Disordered" evidence="1">
    <location>
        <begin position="1"/>
        <end position="77"/>
    </location>
</feature>
<evidence type="ECO:0000256" key="1">
    <source>
        <dbReference type="SAM" id="MobiDB-lite"/>
    </source>
</evidence>
<evidence type="ECO:0000313" key="2">
    <source>
        <dbReference type="EMBL" id="CEK55907.1"/>
    </source>
</evidence>
<sequence>AHLHQSPYLHHQQQMMNQQQGSYSSDDHSSIYTSRHLNGHGHGHSYPHGTLQDKYSVAYPVREDSASRRSNRTSGSG</sequence>
<name>A0A0B6YI84_9EUPU</name>
<feature type="non-terminal residue" evidence="2">
    <location>
        <position position="77"/>
    </location>
</feature>
<protein>
    <submittedName>
        <fullName evidence="2">Uncharacterized protein</fullName>
    </submittedName>
</protein>
<dbReference type="AlphaFoldDB" id="A0A0B6YI84"/>